<feature type="transmembrane region" description="Helical" evidence="2">
    <location>
        <begin position="219"/>
        <end position="239"/>
    </location>
</feature>
<evidence type="ECO:0000256" key="1">
    <source>
        <dbReference type="SAM" id="MobiDB-lite"/>
    </source>
</evidence>
<evidence type="ECO:0000256" key="2">
    <source>
        <dbReference type="SAM" id="Phobius"/>
    </source>
</evidence>
<evidence type="ECO:0000313" key="4">
    <source>
        <dbReference type="Proteomes" id="UP000789570"/>
    </source>
</evidence>
<comment type="caution">
    <text evidence="3">The sequence shown here is derived from an EMBL/GenBank/DDBJ whole genome shotgun (WGS) entry which is preliminary data.</text>
</comment>
<feature type="transmembrane region" description="Helical" evidence="2">
    <location>
        <begin position="283"/>
        <end position="303"/>
    </location>
</feature>
<feature type="transmembrane region" description="Helical" evidence="2">
    <location>
        <begin position="133"/>
        <end position="154"/>
    </location>
</feature>
<dbReference type="PANTHER" id="PTHR34391">
    <property type="entry name" value="UPF0658 GOLGI APPARATUS MEMBRANE PROTEIN C1952.10C-RELATED"/>
    <property type="match status" value="1"/>
</dbReference>
<dbReference type="InterPro" id="IPR040410">
    <property type="entry name" value="UPF0658_Golgi"/>
</dbReference>
<keyword evidence="4" id="KW-1185">Reference proteome</keyword>
<feature type="compositionally biased region" description="Basic and acidic residues" evidence="1">
    <location>
        <begin position="317"/>
        <end position="326"/>
    </location>
</feature>
<feature type="region of interest" description="Disordered" evidence="1">
    <location>
        <begin position="317"/>
        <end position="354"/>
    </location>
</feature>
<evidence type="ECO:0000313" key="3">
    <source>
        <dbReference type="EMBL" id="CAG8708766.1"/>
    </source>
</evidence>
<organism evidence="3 4">
    <name type="scientific">Funneliformis caledonium</name>
    <dbReference type="NCBI Taxonomy" id="1117310"/>
    <lineage>
        <taxon>Eukaryota</taxon>
        <taxon>Fungi</taxon>
        <taxon>Fungi incertae sedis</taxon>
        <taxon>Mucoromycota</taxon>
        <taxon>Glomeromycotina</taxon>
        <taxon>Glomeromycetes</taxon>
        <taxon>Glomerales</taxon>
        <taxon>Glomeraceae</taxon>
        <taxon>Funneliformis</taxon>
    </lineage>
</organism>
<feature type="transmembrane region" description="Helical" evidence="2">
    <location>
        <begin position="87"/>
        <end position="106"/>
    </location>
</feature>
<proteinExistence type="predicted"/>
<keyword evidence="2" id="KW-1133">Transmembrane helix</keyword>
<dbReference type="PANTHER" id="PTHR34391:SF1">
    <property type="entry name" value="UPF0658 GOLGI APPARATUS MEMBRANE PROTEIN C1952.10C-RELATED"/>
    <property type="match status" value="1"/>
</dbReference>
<dbReference type="EMBL" id="CAJVPQ010008665">
    <property type="protein sequence ID" value="CAG8708766.1"/>
    <property type="molecule type" value="Genomic_DNA"/>
</dbReference>
<sequence>MGCMNFEHDFQKKWQRINESRYTRMFVLITIIQAILLVVLQIRMMFRNSILYLDTIVPFVPDINDEQCNLDDITVRFVIFHQNTMQIFAGFIINIGYVILGIIQMVEVKLTGNIIESMCIGLKIEHRFLIYEFPHVATLTILAILLGLLSYKLYQQFGWNIYKKIGGDIDMQKRFKTYLIFVMLLKIDLFFVIIFNALISPFMLYETVVDEGMKAGVKAFLYGYVVILLLSLVFQVLVYKSLEKEWRTGMNIFIIFWFLAILDFSYLVYFLGDFLIPNQLFSLVILASILLICALLTFVYAILVTRNFDKGLSEYLDKDSPKKPLHEGSNILSDVEKGSSSNDDNVNKFTIDDD</sequence>
<feature type="compositionally biased region" description="Polar residues" evidence="1">
    <location>
        <begin position="338"/>
        <end position="348"/>
    </location>
</feature>
<protein>
    <submittedName>
        <fullName evidence="3">6229_t:CDS:1</fullName>
    </submittedName>
</protein>
<feature type="transmembrane region" description="Helical" evidence="2">
    <location>
        <begin position="22"/>
        <end position="40"/>
    </location>
</feature>
<reference evidence="3" key="1">
    <citation type="submission" date="2021-06" db="EMBL/GenBank/DDBJ databases">
        <authorList>
            <person name="Kallberg Y."/>
            <person name="Tangrot J."/>
            <person name="Rosling A."/>
        </authorList>
    </citation>
    <scope>NUCLEOTIDE SEQUENCE</scope>
    <source>
        <strain evidence="3">UK204</strain>
    </source>
</reference>
<feature type="transmembrane region" description="Helical" evidence="2">
    <location>
        <begin position="175"/>
        <end position="199"/>
    </location>
</feature>
<keyword evidence="2" id="KW-0812">Transmembrane</keyword>
<dbReference type="AlphaFoldDB" id="A0A9N9HVX6"/>
<accession>A0A9N9HVX6</accession>
<keyword evidence="2" id="KW-0472">Membrane</keyword>
<gene>
    <name evidence="3" type="ORF">FCALED_LOCUS13819</name>
</gene>
<dbReference type="Proteomes" id="UP000789570">
    <property type="component" value="Unassembled WGS sequence"/>
</dbReference>
<name>A0A9N9HVX6_9GLOM</name>
<dbReference type="GO" id="GO:0005794">
    <property type="term" value="C:Golgi apparatus"/>
    <property type="evidence" value="ECO:0007669"/>
    <property type="project" value="TreeGrafter"/>
</dbReference>
<feature type="transmembrane region" description="Helical" evidence="2">
    <location>
        <begin position="251"/>
        <end position="271"/>
    </location>
</feature>
<dbReference type="OrthoDB" id="2448307at2759"/>